<accession>A0A917FPK0</accession>
<gene>
    <name evidence="1" type="ORF">GCM10010912_48000</name>
</gene>
<evidence type="ECO:0000313" key="1">
    <source>
        <dbReference type="EMBL" id="GGF97689.1"/>
    </source>
</evidence>
<dbReference type="Pfam" id="PF25788">
    <property type="entry name" value="Ig_Rha78A_N"/>
    <property type="match status" value="1"/>
</dbReference>
<evidence type="ECO:0000313" key="2">
    <source>
        <dbReference type="Proteomes" id="UP000637643"/>
    </source>
</evidence>
<proteinExistence type="predicted"/>
<dbReference type="InterPro" id="IPR013783">
    <property type="entry name" value="Ig-like_fold"/>
</dbReference>
<dbReference type="Proteomes" id="UP000637643">
    <property type="component" value="Unassembled WGS sequence"/>
</dbReference>
<organism evidence="1 2">
    <name type="scientific">Paenibacillus albidus</name>
    <dbReference type="NCBI Taxonomy" id="2041023"/>
    <lineage>
        <taxon>Bacteria</taxon>
        <taxon>Bacillati</taxon>
        <taxon>Bacillota</taxon>
        <taxon>Bacilli</taxon>
        <taxon>Bacillales</taxon>
        <taxon>Paenibacillaceae</taxon>
        <taxon>Paenibacillus</taxon>
    </lineage>
</organism>
<sequence length="56" mass="6407">MNLKDGGLVMSILVTDCRTGYLKNPLGLDVQHPRLFWKLDTVETSVWQTAYQILDI</sequence>
<dbReference type="Gene3D" id="2.60.40.10">
    <property type="entry name" value="Immunoglobulins"/>
    <property type="match status" value="1"/>
</dbReference>
<protein>
    <submittedName>
        <fullName evidence="1">Uncharacterized protein</fullName>
    </submittedName>
</protein>
<dbReference type="AlphaFoldDB" id="A0A917FPK0"/>
<reference evidence="1" key="1">
    <citation type="journal article" date="2014" name="Int. J. Syst. Evol. Microbiol.">
        <title>Complete genome sequence of Corynebacterium casei LMG S-19264T (=DSM 44701T), isolated from a smear-ripened cheese.</title>
        <authorList>
            <consortium name="US DOE Joint Genome Institute (JGI-PGF)"/>
            <person name="Walter F."/>
            <person name="Albersmeier A."/>
            <person name="Kalinowski J."/>
            <person name="Ruckert C."/>
        </authorList>
    </citation>
    <scope>NUCLEOTIDE SEQUENCE</scope>
    <source>
        <strain evidence="1">CGMCC 1.16134</strain>
    </source>
</reference>
<comment type="caution">
    <text evidence="1">The sequence shown here is derived from an EMBL/GenBank/DDBJ whole genome shotgun (WGS) entry which is preliminary data.</text>
</comment>
<name>A0A917FPK0_9BACL</name>
<reference evidence="1" key="2">
    <citation type="submission" date="2020-09" db="EMBL/GenBank/DDBJ databases">
        <authorList>
            <person name="Sun Q."/>
            <person name="Zhou Y."/>
        </authorList>
    </citation>
    <scope>NUCLEOTIDE SEQUENCE</scope>
    <source>
        <strain evidence="1">CGMCC 1.16134</strain>
    </source>
</reference>
<keyword evidence="2" id="KW-1185">Reference proteome</keyword>
<dbReference type="EMBL" id="BMKR01000026">
    <property type="protein sequence ID" value="GGF97689.1"/>
    <property type="molecule type" value="Genomic_DNA"/>
</dbReference>